<reference evidence="2 3" key="1">
    <citation type="submission" date="2016-10" db="EMBL/GenBank/DDBJ databases">
        <authorList>
            <person name="de Groot N.N."/>
        </authorList>
    </citation>
    <scope>NUCLEOTIDE SEQUENCE [LARGE SCALE GENOMIC DNA]</scope>
    <source>
        <strain evidence="2 3">Nm110</strain>
    </source>
</reference>
<evidence type="ECO:0000259" key="1">
    <source>
        <dbReference type="Pfam" id="PF08346"/>
    </source>
</evidence>
<dbReference type="EMBL" id="FNNH01000009">
    <property type="protein sequence ID" value="SDW38402.1"/>
    <property type="molecule type" value="Genomic_DNA"/>
</dbReference>
<proteinExistence type="predicted"/>
<organism evidence="2 3">
    <name type="scientific">Nitrosomonas communis</name>
    <dbReference type="NCBI Taxonomy" id="44574"/>
    <lineage>
        <taxon>Bacteria</taxon>
        <taxon>Pseudomonadati</taxon>
        <taxon>Pseudomonadota</taxon>
        <taxon>Betaproteobacteria</taxon>
        <taxon>Nitrosomonadales</taxon>
        <taxon>Nitrosomonadaceae</taxon>
        <taxon>Nitrosomonas</taxon>
    </lineage>
</organism>
<sequence>MARFGSLKEAAKDISRAYQAVRLFLCLSASVYGRAEQGAARLASASLVFQPVQFPPTMFGSVAGGSYNELEAHIMTHTDLVTVFTSTIQHQSIQLCNARDLHQFLESQQQFANWIKNRIEQ</sequence>
<dbReference type="AlphaFoldDB" id="A0A1H2T3J2"/>
<accession>A0A1H2T3J2</accession>
<dbReference type="InterPro" id="IPR013557">
    <property type="entry name" value="AntA/B_antirep"/>
</dbReference>
<dbReference type="RefSeq" id="WP_074666216.1">
    <property type="nucleotide sequence ID" value="NZ_FNNH01000009.1"/>
</dbReference>
<dbReference type="Proteomes" id="UP000183454">
    <property type="component" value="Unassembled WGS sequence"/>
</dbReference>
<gene>
    <name evidence="2" type="ORF">SAMN05421882_100970</name>
</gene>
<evidence type="ECO:0000313" key="2">
    <source>
        <dbReference type="EMBL" id="SDW38402.1"/>
    </source>
</evidence>
<feature type="domain" description="AntA/AntB antirepressor" evidence="1">
    <location>
        <begin position="96"/>
        <end position="121"/>
    </location>
</feature>
<name>A0A1H2T3J2_9PROT</name>
<evidence type="ECO:0000313" key="3">
    <source>
        <dbReference type="Proteomes" id="UP000183454"/>
    </source>
</evidence>
<protein>
    <submittedName>
        <fullName evidence="2">AntA/AntB antirepressor</fullName>
    </submittedName>
</protein>
<dbReference type="Pfam" id="PF08346">
    <property type="entry name" value="AntA"/>
    <property type="match status" value="1"/>
</dbReference>